<dbReference type="RefSeq" id="WP_329508183.1">
    <property type="nucleotide sequence ID" value="NZ_BAAAYZ010000048.1"/>
</dbReference>
<dbReference type="EMBL" id="JAYWVC010000051">
    <property type="protein sequence ID" value="MED7823723.1"/>
    <property type="molecule type" value="Genomic_DNA"/>
</dbReference>
<sequence length="55" mass="5848">MTSLDALLPVAEAATAPTCGVGRRFLPGVNPGFRRSPVTWLEVMTGPRLGPLWAL</sequence>
<protein>
    <submittedName>
        <fullName evidence="1">Uncharacterized protein</fullName>
    </submittedName>
</protein>
<comment type="caution">
    <text evidence="1">The sequence shown here is derived from an EMBL/GenBank/DDBJ whole genome shotgun (WGS) entry which is preliminary data.</text>
</comment>
<reference evidence="1" key="1">
    <citation type="submission" date="2024-01" db="EMBL/GenBank/DDBJ databases">
        <title>First draft genome sequence data of TA4-1, the type strain of Gram-positive actinobacterium Streptomyces chiangmaiensis.</title>
        <authorList>
            <person name="Yasawong M."/>
            <person name="Nantapong N."/>
        </authorList>
    </citation>
    <scope>NUCLEOTIDE SEQUENCE</scope>
    <source>
        <strain evidence="1">TA4-1</strain>
    </source>
</reference>
<organism evidence="1 2">
    <name type="scientific">Streptomyces chiangmaiensis</name>
    <dbReference type="NCBI Taxonomy" id="766497"/>
    <lineage>
        <taxon>Bacteria</taxon>
        <taxon>Bacillati</taxon>
        <taxon>Actinomycetota</taxon>
        <taxon>Actinomycetes</taxon>
        <taxon>Kitasatosporales</taxon>
        <taxon>Streptomycetaceae</taxon>
        <taxon>Streptomyces</taxon>
    </lineage>
</organism>
<evidence type="ECO:0000313" key="2">
    <source>
        <dbReference type="Proteomes" id="UP001333996"/>
    </source>
</evidence>
<accession>A0ABU7FI45</accession>
<evidence type="ECO:0000313" key="1">
    <source>
        <dbReference type="EMBL" id="MED7823723.1"/>
    </source>
</evidence>
<name>A0ABU7FI45_9ACTN</name>
<gene>
    <name evidence="1" type="ORF">VXC91_17470</name>
</gene>
<proteinExistence type="predicted"/>
<dbReference type="Proteomes" id="UP001333996">
    <property type="component" value="Unassembled WGS sequence"/>
</dbReference>
<keyword evidence="2" id="KW-1185">Reference proteome</keyword>